<proteinExistence type="predicted"/>
<accession>A0A392TYT9</accession>
<name>A0A392TYT9_9FABA</name>
<evidence type="ECO:0000313" key="1">
    <source>
        <dbReference type="EMBL" id="MCI66048.1"/>
    </source>
</evidence>
<feature type="non-terminal residue" evidence="1">
    <location>
        <position position="77"/>
    </location>
</feature>
<keyword evidence="2" id="KW-1185">Reference proteome</keyword>
<reference evidence="1 2" key="1">
    <citation type="journal article" date="2018" name="Front. Plant Sci.">
        <title>Red Clover (Trifolium pratense) and Zigzag Clover (T. medium) - A Picture of Genomic Similarities and Differences.</title>
        <authorList>
            <person name="Dluhosova J."/>
            <person name="Istvanek J."/>
            <person name="Nedelnik J."/>
            <person name="Repkova J."/>
        </authorList>
    </citation>
    <scope>NUCLEOTIDE SEQUENCE [LARGE SCALE GENOMIC DNA]</scope>
    <source>
        <strain evidence="2">cv. 10/8</strain>
        <tissue evidence="1">Leaf</tissue>
    </source>
</reference>
<evidence type="ECO:0000313" key="2">
    <source>
        <dbReference type="Proteomes" id="UP000265520"/>
    </source>
</evidence>
<sequence length="77" mass="8959">MTKGKKQVVSDTAAISTVVTTPKRKRADKEKFEIVVKERRRSLTNLQHLEPELLKSELLGMLLLLCLIRKRFPRNQE</sequence>
<dbReference type="AlphaFoldDB" id="A0A392TYT9"/>
<dbReference type="Proteomes" id="UP000265520">
    <property type="component" value="Unassembled WGS sequence"/>
</dbReference>
<comment type="caution">
    <text evidence="1">The sequence shown here is derived from an EMBL/GenBank/DDBJ whole genome shotgun (WGS) entry which is preliminary data.</text>
</comment>
<organism evidence="1 2">
    <name type="scientific">Trifolium medium</name>
    <dbReference type="NCBI Taxonomy" id="97028"/>
    <lineage>
        <taxon>Eukaryota</taxon>
        <taxon>Viridiplantae</taxon>
        <taxon>Streptophyta</taxon>
        <taxon>Embryophyta</taxon>
        <taxon>Tracheophyta</taxon>
        <taxon>Spermatophyta</taxon>
        <taxon>Magnoliopsida</taxon>
        <taxon>eudicotyledons</taxon>
        <taxon>Gunneridae</taxon>
        <taxon>Pentapetalae</taxon>
        <taxon>rosids</taxon>
        <taxon>fabids</taxon>
        <taxon>Fabales</taxon>
        <taxon>Fabaceae</taxon>
        <taxon>Papilionoideae</taxon>
        <taxon>50 kb inversion clade</taxon>
        <taxon>NPAAA clade</taxon>
        <taxon>Hologalegina</taxon>
        <taxon>IRL clade</taxon>
        <taxon>Trifolieae</taxon>
        <taxon>Trifolium</taxon>
    </lineage>
</organism>
<dbReference type="EMBL" id="LXQA010687531">
    <property type="protein sequence ID" value="MCI66048.1"/>
    <property type="molecule type" value="Genomic_DNA"/>
</dbReference>
<protein>
    <submittedName>
        <fullName evidence="1">Uncharacterized protein</fullName>
    </submittedName>
</protein>